<dbReference type="AlphaFoldDB" id="A0AAN9R988"/>
<comment type="caution">
    <text evidence="2">The sequence shown here is derived from an EMBL/GenBank/DDBJ whole genome shotgun (WGS) entry which is preliminary data.</text>
</comment>
<keyword evidence="3" id="KW-1185">Reference proteome</keyword>
<accession>A0AAN9R988</accession>
<evidence type="ECO:0000256" key="1">
    <source>
        <dbReference type="SAM" id="MobiDB-lite"/>
    </source>
</evidence>
<proteinExistence type="predicted"/>
<protein>
    <submittedName>
        <fullName evidence="2">Uncharacterized protein</fullName>
    </submittedName>
</protein>
<sequence>MNNTACNKRPIWEERRKNKKQKVSPLRHSRRENKTQPIEKGCEKIQFCRVSERKLTDQQCWSNENGLETEELDGFHALIHVNSMPISHRIKVSEEGVGMSIEGERKRENSDDDDERALASYTCGLSKGINICIYRDPIPVTVYNYEWGNLNGGDMGTQAIRKIIYILLDRDDIY</sequence>
<reference evidence="2 3" key="1">
    <citation type="submission" date="2024-01" db="EMBL/GenBank/DDBJ databases">
        <title>The genomes of 5 underutilized Papilionoideae crops provide insights into root nodulation and disease resistanc.</title>
        <authorList>
            <person name="Jiang F."/>
        </authorList>
    </citation>
    <scope>NUCLEOTIDE SEQUENCE [LARGE SCALE GENOMIC DNA]</scope>
    <source>
        <strain evidence="2">LVBAO_FW01</strain>
        <tissue evidence="2">Leaves</tissue>
    </source>
</reference>
<evidence type="ECO:0000313" key="3">
    <source>
        <dbReference type="Proteomes" id="UP001367508"/>
    </source>
</evidence>
<dbReference type="Proteomes" id="UP001367508">
    <property type="component" value="Unassembled WGS sequence"/>
</dbReference>
<dbReference type="EMBL" id="JAYMYQ010000001">
    <property type="protein sequence ID" value="KAK7362509.1"/>
    <property type="molecule type" value="Genomic_DNA"/>
</dbReference>
<organism evidence="2 3">
    <name type="scientific">Canavalia gladiata</name>
    <name type="common">Sword bean</name>
    <name type="synonym">Dolichos gladiatus</name>
    <dbReference type="NCBI Taxonomy" id="3824"/>
    <lineage>
        <taxon>Eukaryota</taxon>
        <taxon>Viridiplantae</taxon>
        <taxon>Streptophyta</taxon>
        <taxon>Embryophyta</taxon>
        <taxon>Tracheophyta</taxon>
        <taxon>Spermatophyta</taxon>
        <taxon>Magnoliopsida</taxon>
        <taxon>eudicotyledons</taxon>
        <taxon>Gunneridae</taxon>
        <taxon>Pentapetalae</taxon>
        <taxon>rosids</taxon>
        <taxon>fabids</taxon>
        <taxon>Fabales</taxon>
        <taxon>Fabaceae</taxon>
        <taxon>Papilionoideae</taxon>
        <taxon>50 kb inversion clade</taxon>
        <taxon>NPAAA clade</taxon>
        <taxon>indigoferoid/millettioid clade</taxon>
        <taxon>Phaseoleae</taxon>
        <taxon>Canavalia</taxon>
    </lineage>
</organism>
<name>A0AAN9R988_CANGL</name>
<feature type="compositionally biased region" description="Basic residues" evidence="1">
    <location>
        <begin position="17"/>
        <end position="31"/>
    </location>
</feature>
<gene>
    <name evidence="2" type="ORF">VNO77_04625</name>
</gene>
<feature type="region of interest" description="Disordered" evidence="1">
    <location>
        <begin position="1"/>
        <end position="35"/>
    </location>
</feature>
<evidence type="ECO:0000313" key="2">
    <source>
        <dbReference type="EMBL" id="KAK7362509.1"/>
    </source>
</evidence>